<evidence type="ECO:0000259" key="1">
    <source>
        <dbReference type="Pfam" id="PF13004"/>
    </source>
</evidence>
<dbReference type="CDD" id="cd14948">
    <property type="entry name" value="BACON"/>
    <property type="match status" value="3"/>
</dbReference>
<evidence type="ECO:0000313" key="2">
    <source>
        <dbReference type="EMBL" id="BBL07592.1"/>
    </source>
</evidence>
<dbReference type="EMBL" id="AP019736">
    <property type="protein sequence ID" value="BBL07592.1"/>
    <property type="molecule type" value="Genomic_DNA"/>
</dbReference>
<sequence length="506" mass="55043">MFVAAAFAGCGDDNGAETPAPAERLALSAETLAFDADGGVLSGGTNEVSVASSGPWRLSGRQEWCVPSVDKGGDGETVAFAVEPNTDLDAREVRFTFMCGGEERRLTVTQEGGSLLDPDQTDYSLPAEGGEFRLRIESSGETSCRFLEPVDWIHRVETRASLSFFYFTADANTTGRPRDARLVVTNTDGDERTVTVRQERNLLLEVGETSFNIPVEGGEVRVNVRSNLPFRAAPTVDWIVLQTPPSSSEELLEQELVFKVEAAEVPFRSGFVRFTTDEESLSAEVSVVQGERPKGIEFPDDTFRQILVDAGYITVLDGTECILTETGEAATQLPDLYRKGIASLKGIEAFANLTTLEPNGIGENPIRELDLSGNAKLTTIGWQSVLGGWRSYLTPAPLEVLKLCDAPVEEGRVVLSSLYCSSPYETSESLTVSGTAVRIIEITLGSYDKVQWLDITGCPAIQSVTLNSYYLKTLYVTAGQKSAIDAQRIVINDQNYPTSQLEIKVR</sequence>
<protein>
    <recommendedName>
        <fullName evidence="1">BACON domain-containing protein</fullName>
    </recommendedName>
</protein>
<dbReference type="Pfam" id="PF13004">
    <property type="entry name" value="BACON"/>
    <property type="match status" value="2"/>
</dbReference>
<keyword evidence="3" id="KW-1185">Reference proteome</keyword>
<name>A0A4Y1X3I5_9BACT</name>
<dbReference type="InterPro" id="IPR032675">
    <property type="entry name" value="LRR_dom_sf"/>
</dbReference>
<dbReference type="KEGG" id="ada:A5CPEGH6_22300"/>
<dbReference type="InterPro" id="IPR024361">
    <property type="entry name" value="BACON"/>
</dbReference>
<accession>A0A4Y1X3I5</accession>
<feature type="domain" description="BACON" evidence="1">
    <location>
        <begin position="59"/>
        <end position="111"/>
    </location>
</feature>
<evidence type="ECO:0000313" key="3">
    <source>
        <dbReference type="Proteomes" id="UP000319374"/>
    </source>
</evidence>
<feature type="domain" description="BACON" evidence="1">
    <location>
        <begin position="150"/>
        <end position="199"/>
    </location>
</feature>
<dbReference type="InterPro" id="IPR013783">
    <property type="entry name" value="Ig-like_fold"/>
</dbReference>
<dbReference type="Gene3D" id="2.60.40.10">
    <property type="entry name" value="Immunoglobulins"/>
    <property type="match status" value="2"/>
</dbReference>
<dbReference type="AlphaFoldDB" id="A0A4Y1X3I5"/>
<dbReference type="Gene3D" id="3.80.10.10">
    <property type="entry name" value="Ribonuclease Inhibitor"/>
    <property type="match status" value="1"/>
</dbReference>
<gene>
    <name evidence="2" type="ORF">A5CPEGH6_22300</name>
</gene>
<proteinExistence type="predicted"/>
<organism evidence="2 3">
    <name type="scientific">Alistipes dispar</name>
    <dbReference type="NCBI Taxonomy" id="2585119"/>
    <lineage>
        <taxon>Bacteria</taxon>
        <taxon>Pseudomonadati</taxon>
        <taxon>Bacteroidota</taxon>
        <taxon>Bacteroidia</taxon>
        <taxon>Bacteroidales</taxon>
        <taxon>Rikenellaceae</taxon>
        <taxon>Alistipes</taxon>
    </lineage>
</organism>
<dbReference type="Proteomes" id="UP000319374">
    <property type="component" value="Chromosome"/>
</dbReference>
<reference evidence="3" key="1">
    <citation type="submission" date="2019-06" db="EMBL/GenBank/DDBJ databases">
        <title>Alistipes onderdonkii subsp. vulgaris subsp. nov., Alistipes dispar sp. nov. and Alistipes communis sp. nov., isolated from human faeces, and creation of Alistipes onderdonkii subsp. onderdonkii subsp. nov.</title>
        <authorList>
            <person name="Sakamoto M."/>
            <person name="Ikeyama N."/>
            <person name="Ogata Y."/>
            <person name="Suda W."/>
            <person name="Iino T."/>
            <person name="Hattori M."/>
            <person name="Ohkuma M."/>
        </authorList>
    </citation>
    <scope>NUCLEOTIDE SEQUENCE [LARGE SCALE GENOMIC DNA]</scope>
    <source>
        <strain evidence="3">5CPEGH6</strain>
    </source>
</reference>